<organism evidence="2 3">
    <name type="scientific">Trematosphaeria pertusa</name>
    <dbReference type="NCBI Taxonomy" id="390896"/>
    <lineage>
        <taxon>Eukaryota</taxon>
        <taxon>Fungi</taxon>
        <taxon>Dikarya</taxon>
        <taxon>Ascomycota</taxon>
        <taxon>Pezizomycotina</taxon>
        <taxon>Dothideomycetes</taxon>
        <taxon>Pleosporomycetidae</taxon>
        <taxon>Pleosporales</taxon>
        <taxon>Massarineae</taxon>
        <taxon>Trematosphaeriaceae</taxon>
        <taxon>Trematosphaeria</taxon>
    </lineage>
</organism>
<dbReference type="PANTHER" id="PTHR40129:SF2">
    <property type="entry name" value="KETOPANTOATE REDUCTASE N-TERMINAL DOMAIN-CONTAINING PROTEIN"/>
    <property type="match status" value="1"/>
</dbReference>
<keyword evidence="3" id="KW-1185">Reference proteome</keyword>
<dbReference type="EMBL" id="ML987193">
    <property type="protein sequence ID" value="KAF2251012.1"/>
    <property type="molecule type" value="Genomic_DNA"/>
</dbReference>
<sequence length="276" mass="31264">MEREVDLLILGAGWTSTFLIPLLDKEGVPHAETTTAGRDGTIPFKFEPNSSSTEPYTRLPAARTILITFPLTGHNQSSHLTSLYRKTHGTANHWIQLGSTGIFNKLEGWNDETSPYDASDARAIAEDELRECVGGCVLNLAGLYGGKREPKNWVPRIAKTKEDVRKRKAVHFVHGEDVARTILLTHRKFTPGKRWIITDLRVYDWYDLIMSFSALAEGEEEVKRKTKLKFVKWVGELMIEEGVRALPRSVESLGRVLDSRAFWETHECWPGHPRLA</sequence>
<dbReference type="AlphaFoldDB" id="A0A6A6IMG5"/>
<name>A0A6A6IMG5_9PLEO</name>
<evidence type="ECO:0000313" key="3">
    <source>
        <dbReference type="Proteomes" id="UP000800094"/>
    </source>
</evidence>
<reference evidence="2" key="1">
    <citation type="journal article" date="2020" name="Stud. Mycol.">
        <title>101 Dothideomycetes genomes: a test case for predicting lifestyles and emergence of pathogens.</title>
        <authorList>
            <person name="Haridas S."/>
            <person name="Albert R."/>
            <person name="Binder M."/>
            <person name="Bloem J."/>
            <person name="Labutti K."/>
            <person name="Salamov A."/>
            <person name="Andreopoulos B."/>
            <person name="Baker S."/>
            <person name="Barry K."/>
            <person name="Bills G."/>
            <person name="Bluhm B."/>
            <person name="Cannon C."/>
            <person name="Castanera R."/>
            <person name="Culley D."/>
            <person name="Daum C."/>
            <person name="Ezra D."/>
            <person name="Gonzalez J."/>
            <person name="Henrissat B."/>
            <person name="Kuo A."/>
            <person name="Liang C."/>
            <person name="Lipzen A."/>
            <person name="Lutzoni F."/>
            <person name="Magnuson J."/>
            <person name="Mondo S."/>
            <person name="Nolan M."/>
            <person name="Ohm R."/>
            <person name="Pangilinan J."/>
            <person name="Park H.-J."/>
            <person name="Ramirez L."/>
            <person name="Alfaro M."/>
            <person name="Sun H."/>
            <person name="Tritt A."/>
            <person name="Yoshinaga Y."/>
            <person name="Zwiers L.-H."/>
            <person name="Turgeon B."/>
            <person name="Goodwin S."/>
            <person name="Spatafora J."/>
            <person name="Crous P."/>
            <person name="Grigoriev I."/>
        </authorList>
    </citation>
    <scope>NUCLEOTIDE SEQUENCE</scope>
    <source>
        <strain evidence="2">CBS 122368</strain>
    </source>
</reference>
<dbReference type="RefSeq" id="XP_033686016.1">
    <property type="nucleotide sequence ID" value="XM_033828654.1"/>
</dbReference>
<evidence type="ECO:0000313" key="2">
    <source>
        <dbReference type="EMBL" id="KAF2251012.1"/>
    </source>
</evidence>
<proteinExistence type="predicted"/>
<dbReference type="SUPFAM" id="SSF51735">
    <property type="entry name" value="NAD(P)-binding Rossmann-fold domains"/>
    <property type="match status" value="1"/>
</dbReference>
<gene>
    <name evidence="2" type="ORF">BU26DRAFT_517760</name>
</gene>
<evidence type="ECO:0008006" key="4">
    <source>
        <dbReference type="Google" id="ProtNLM"/>
    </source>
</evidence>
<dbReference type="GeneID" id="54581984"/>
<dbReference type="Gene3D" id="3.40.50.720">
    <property type="entry name" value="NAD(P)-binding Rossmann-like Domain"/>
    <property type="match status" value="1"/>
</dbReference>
<dbReference type="OrthoDB" id="674948at2759"/>
<dbReference type="InterPro" id="IPR036291">
    <property type="entry name" value="NAD(P)-bd_dom_sf"/>
</dbReference>
<dbReference type="PANTHER" id="PTHR40129">
    <property type="entry name" value="KETOPANTOATE REDUCTASE N-TERMINAL DOMAIN-CONTAINING PROTEIN"/>
    <property type="match status" value="1"/>
</dbReference>
<protein>
    <recommendedName>
        <fullName evidence="4">NAD(P)-binding protein</fullName>
    </recommendedName>
</protein>
<evidence type="ECO:0000256" key="1">
    <source>
        <dbReference type="SAM" id="MobiDB-lite"/>
    </source>
</evidence>
<accession>A0A6A6IMG5</accession>
<dbReference type="Proteomes" id="UP000800094">
    <property type="component" value="Unassembled WGS sequence"/>
</dbReference>
<feature type="region of interest" description="Disordered" evidence="1">
    <location>
        <begin position="31"/>
        <end position="57"/>
    </location>
</feature>